<dbReference type="InterPro" id="IPR001810">
    <property type="entry name" value="F-box_dom"/>
</dbReference>
<feature type="chain" id="PRO_5012113485" description="F-box domain-containing protein" evidence="2">
    <location>
        <begin position="16"/>
        <end position="1142"/>
    </location>
</feature>
<dbReference type="EnsemblPlants" id="OPUNC08G05360.1">
    <property type="protein sequence ID" value="OPUNC08G05360.1"/>
    <property type="gene ID" value="OPUNC08G05360"/>
</dbReference>
<dbReference type="Pfam" id="PF00646">
    <property type="entry name" value="F-box"/>
    <property type="match status" value="2"/>
</dbReference>
<evidence type="ECO:0000259" key="3">
    <source>
        <dbReference type="PROSITE" id="PS50181"/>
    </source>
</evidence>
<dbReference type="CDD" id="cd22160">
    <property type="entry name" value="F-box_AtFBL13-like"/>
    <property type="match status" value="2"/>
</dbReference>
<proteinExistence type="predicted"/>
<evidence type="ECO:0000256" key="1">
    <source>
        <dbReference type="SAM" id="MobiDB-lite"/>
    </source>
</evidence>
<dbReference type="SUPFAM" id="SSF52058">
    <property type="entry name" value="L domain-like"/>
    <property type="match status" value="1"/>
</dbReference>
<reference evidence="4" key="2">
    <citation type="submission" date="2018-05" db="EMBL/GenBank/DDBJ databases">
        <title>OpunRS2 (Oryza punctata Reference Sequence Version 2).</title>
        <authorList>
            <person name="Zhang J."/>
            <person name="Kudrna D."/>
            <person name="Lee S."/>
            <person name="Talag J."/>
            <person name="Welchert J."/>
            <person name="Wing R.A."/>
        </authorList>
    </citation>
    <scope>NUCLEOTIDE SEQUENCE [LARGE SCALE GENOMIC DNA]</scope>
</reference>
<dbReference type="eggNOG" id="ENOG502RYTW">
    <property type="taxonomic scope" value="Eukaryota"/>
</dbReference>
<dbReference type="AlphaFoldDB" id="A0A0E0LS61"/>
<dbReference type="InterPro" id="IPR032675">
    <property type="entry name" value="LRR_dom_sf"/>
</dbReference>
<dbReference type="Proteomes" id="UP000026962">
    <property type="component" value="Chromosome 8"/>
</dbReference>
<feature type="compositionally biased region" description="Basic and acidic residues" evidence="1">
    <location>
        <begin position="860"/>
        <end position="873"/>
    </location>
</feature>
<dbReference type="Gene3D" id="3.80.10.10">
    <property type="entry name" value="Ribonuclease Inhibitor"/>
    <property type="match status" value="1"/>
</dbReference>
<sequence>MLLCVFCVIWNHVGIEEWRSEGETSRHRGGVNGDGDAADRLSALPDGVLHHVMSFLKAWAVVRTCVLSRRWRHLWASAPCVDLRIRYFRLDSEPPEEPRDFPPPGGSSDPDELFDNEDANAWIRTAIKHNARFIHLTGHRTEIGVLKHRALVSTHLKILKLSYRDIKTVGDSMSAKMQYLQSTVNDIENVVANRWRIRCSFWMGRERAKQDNICAALHKLYILHNAILPKPGSYRKMRGRRRAGHVFDEMPPKKAKLSADDCSGGDSAAAGDRISALPDVLLHHVMSFLRAWEVVRTCVLSRRWRHLWASAPCVDLRVWRGGGHLPHPEEFAKFAYRFLLEREVSAPVDTLRALSSPVCDPEVEDYSTCDVDAWIRSAIKRRARVIQISHHPKDEAFCDFDHVPIISGHLKHLKLSSYLFQQRTLMQLSSQCPSLEVLELKDCYLEGHQISSASLKILTIVECRIMEGFTIASPNLVSLRCITPYHRAPLFENVGSLTLDAATIVLDDSFLYAGYEYQYKDIDEDAIEGSGSEDGEGSLKDSDYDSDAVSDASTCEYSEIANNYDDDKQLVEHGEVHNRSKGNYHGYDHRYKARRYRGYRKNKFNGGKVLRGDNALHSLSNARSLELLADAGEVILNRELKTCPTFSNLKTLSLGEWCMGADFGPLISFLQHSPNLENLFLELKLAFPPDHGNVKLEESCQGAAPVGSEVQASALIMLGVQHLMLLLSALELYKCSLHGSEISSTSLKSLTMVKCRIMADLTIAAPNLVSLRCIKPYNRAPLFEDIGSLTLATGTIVLDDSVLFVGFDYEYKDFDEDAIDGSNSDDGEGCTSDSDYDDSDAVSEANTCEYSEIADDYDDEKQHQEHGEGHNQIEDDYDDENQDEEHSEEHNQMGHDEVLGGHNVLHILSNARNLELLADGGEVILNRELKTCPTFRNLKTLSLGEWCMGADFDPLVTFLQHSPNLERLFLELKLDYYSIQAMKGVTKPVGRSFACTHLKMVKIKCSMDDARVHWLAQLFRTNGLPIENIFTFPPDHSNVKLEGGCHDGAAPVVGPIISYDLIEHDNFAYQSSEVQASALIMLEVQHLEVGFFLEQFVEFSLLELSSEVQASALIMLEVQHVMLLLSTLELCIWLPECENGLI</sequence>
<organism evidence="4">
    <name type="scientific">Oryza punctata</name>
    <name type="common">Red rice</name>
    <dbReference type="NCBI Taxonomy" id="4537"/>
    <lineage>
        <taxon>Eukaryota</taxon>
        <taxon>Viridiplantae</taxon>
        <taxon>Streptophyta</taxon>
        <taxon>Embryophyta</taxon>
        <taxon>Tracheophyta</taxon>
        <taxon>Spermatophyta</taxon>
        <taxon>Magnoliopsida</taxon>
        <taxon>Liliopsida</taxon>
        <taxon>Poales</taxon>
        <taxon>Poaceae</taxon>
        <taxon>BOP clade</taxon>
        <taxon>Oryzoideae</taxon>
        <taxon>Oryzeae</taxon>
        <taxon>Oryzinae</taxon>
        <taxon>Oryza</taxon>
    </lineage>
</organism>
<feature type="compositionally biased region" description="Acidic residues" evidence="1">
    <location>
        <begin position="874"/>
        <end position="886"/>
    </location>
</feature>
<dbReference type="PANTHER" id="PTHR34223">
    <property type="entry name" value="OS11G0201299 PROTEIN"/>
    <property type="match status" value="1"/>
</dbReference>
<dbReference type="InterPro" id="IPR055411">
    <property type="entry name" value="LRR_FXL15/At3g58940/PEG3-like"/>
</dbReference>
<dbReference type="Gramene" id="OPUNC08G05360.1">
    <property type="protein sequence ID" value="OPUNC08G05360.1"/>
    <property type="gene ID" value="OPUNC08G05360"/>
</dbReference>
<evidence type="ECO:0000313" key="5">
    <source>
        <dbReference type="Proteomes" id="UP000026962"/>
    </source>
</evidence>
<dbReference type="SMART" id="SM00256">
    <property type="entry name" value="FBOX"/>
    <property type="match status" value="2"/>
</dbReference>
<dbReference type="SUPFAM" id="SSF81383">
    <property type="entry name" value="F-box domain"/>
    <property type="match status" value="2"/>
</dbReference>
<dbReference type="STRING" id="4537.A0A0E0LS61"/>
<protein>
    <recommendedName>
        <fullName evidence="3">F-box domain-containing protein</fullName>
    </recommendedName>
</protein>
<feature type="region of interest" description="Disordered" evidence="1">
    <location>
        <begin position="818"/>
        <end position="842"/>
    </location>
</feature>
<dbReference type="OMA" id="YYSIQAM"/>
<reference evidence="4" key="1">
    <citation type="submission" date="2015-04" db="UniProtKB">
        <authorList>
            <consortium name="EnsemblPlants"/>
        </authorList>
    </citation>
    <scope>IDENTIFICATION</scope>
</reference>
<dbReference type="InterPro" id="IPR053197">
    <property type="entry name" value="F-box_SCFL_complex_component"/>
</dbReference>
<feature type="compositionally biased region" description="Acidic residues" evidence="1">
    <location>
        <begin position="526"/>
        <end position="536"/>
    </location>
</feature>
<accession>A0A0E0LS61</accession>
<name>A0A0E0LS61_ORYPU</name>
<keyword evidence="2" id="KW-0732">Signal</keyword>
<dbReference type="InterPro" id="IPR053781">
    <property type="entry name" value="F-box_AtFBL13-like"/>
</dbReference>
<dbReference type="PANTHER" id="PTHR34223:SF40">
    <property type="entry name" value="OS08G0197800 PROTEIN"/>
    <property type="match status" value="1"/>
</dbReference>
<feature type="domain" description="F-box" evidence="3">
    <location>
        <begin position="271"/>
        <end position="322"/>
    </location>
</feature>
<feature type="region of interest" description="Disordered" evidence="1">
    <location>
        <begin position="859"/>
        <end position="891"/>
    </location>
</feature>
<dbReference type="Pfam" id="PF24758">
    <property type="entry name" value="LRR_At5g56370"/>
    <property type="match status" value="1"/>
</dbReference>
<keyword evidence="5" id="KW-1185">Reference proteome</keyword>
<feature type="compositionally biased region" description="Acidic residues" evidence="1">
    <location>
        <begin position="818"/>
        <end position="841"/>
    </location>
</feature>
<evidence type="ECO:0000313" key="4">
    <source>
        <dbReference type="EnsemblPlants" id="OPUNC08G05360.1"/>
    </source>
</evidence>
<evidence type="ECO:0000256" key="2">
    <source>
        <dbReference type="SAM" id="SignalP"/>
    </source>
</evidence>
<feature type="region of interest" description="Disordered" evidence="1">
    <location>
        <begin position="526"/>
        <end position="549"/>
    </location>
</feature>
<dbReference type="PROSITE" id="PS50181">
    <property type="entry name" value="FBOX"/>
    <property type="match status" value="1"/>
</dbReference>
<dbReference type="Gene3D" id="1.20.1280.50">
    <property type="match status" value="2"/>
</dbReference>
<dbReference type="InterPro" id="IPR036047">
    <property type="entry name" value="F-box-like_dom_sf"/>
</dbReference>
<feature type="signal peptide" evidence="2">
    <location>
        <begin position="1"/>
        <end position="15"/>
    </location>
</feature>